<feature type="binding site" evidence="13">
    <location>
        <position position="306"/>
    </location>
    <ligand>
        <name>substrate</name>
    </ligand>
</feature>
<evidence type="ECO:0000313" key="18">
    <source>
        <dbReference type="Proteomes" id="UP000190423"/>
    </source>
</evidence>
<dbReference type="GeneID" id="78315877"/>
<dbReference type="EMBL" id="FUWG01000003">
    <property type="protein sequence ID" value="SJZ30972.1"/>
    <property type="molecule type" value="Genomic_DNA"/>
</dbReference>
<dbReference type="InterPro" id="IPR001967">
    <property type="entry name" value="Peptidase_S11_N"/>
</dbReference>
<keyword evidence="5" id="KW-0645">Protease</keyword>
<dbReference type="Pfam" id="PF00768">
    <property type="entry name" value="Peptidase_S11"/>
    <property type="match status" value="1"/>
</dbReference>
<evidence type="ECO:0000256" key="6">
    <source>
        <dbReference type="ARBA" id="ARBA00022729"/>
    </source>
</evidence>
<dbReference type="InterPro" id="IPR012338">
    <property type="entry name" value="Beta-lactam/transpept-like"/>
</dbReference>
<evidence type="ECO:0000256" key="11">
    <source>
        <dbReference type="ARBA" id="ARBA00034000"/>
    </source>
</evidence>
<keyword evidence="10" id="KW-0961">Cell wall biogenesis/degradation</keyword>
<keyword evidence="6" id="KW-0732">Signal</keyword>
<dbReference type="PANTHER" id="PTHR21581">
    <property type="entry name" value="D-ALANYL-D-ALANINE CARBOXYPEPTIDASE"/>
    <property type="match status" value="1"/>
</dbReference>
<feature type="domain" description="Peptidase S11 D-Ala-D-Ala carboxypeptidase A C-terminal" evidence="16">
    <location>
        <begin position="389"/>
        <end position="458"/>
    </location>
</feature>
<dbReference type="EC" id="3.4.16.4" evidence="3"/>
<reference evidence="17 18" key="1">
    <citation type="submission" date="2017-02" db="EMBL/GenBank/DDBJ databases">
        <authorList>
            <person name="Peterson S.W."/>
        </authorList>
    </citation>
    <scope>NUCLEOTIDE SEQUENCE [LARGE SCALE GENOMIC DNA]</scope>
    <source>
        <strain evidence="17 18">ATCC BAA-908</strain>
    </source>
</reference>
<dbReference type="InterPro" id="IPR037167">
    <property type="entry name" value="Peptidase_S11_C_sf"/>
</dbReference>
<evidence type="ECO:0000256" key="9">
    <source>
        <dbReference type="ARBA" id="ARBA00022984"/>
    </source>
</evidence>
<evidence type="ECO:0000256" key="14">
    <source>
        <dbReference type="RuleBase" id="RU004016"/>
    </source>
</evidence>
<keyword evidence="7" id="KW-0378">Hydrolase</keyword>
<comment type="pathway">
    <text evidence="1">Cell wall biogenesis; peptidoglycan biosynthesis.</text>
</comment>
<keyword evidence="18" id="KW-1185">Reference proteome</keyword>
<evidence type="ECO:0000256" key="5">
    <source>
        <dbReference type="ARBA" id="ARBA00022670"/>
    </source>
</evidence>
<evidence type="ECO:0000256" key="4">
    <source>
        <dbReference type="ARBA" id="ARBA00022645"/>
    </source>
</evidence>
<dbReference type="OrthoDB" id="9791132at2"/>
<dbReference type="GO" id="GO:0071555">
    <property type="term" value="P:cell wall organization"/>
    <property type="evidence" value="ECO:0007669"/>
    <property type="project" value="UniProtKB-KW"/>
</dbReference>
<evidence type="ECO:0000259" key="16">
    <source>
        <dbReference type="Pfam" id="PF07943"/>
    </source>
</evidence>
<dbReference type="STRING" id="261392.SAMN02745149_00559"/>
<evidence type="ECO:0000256" key="7">
    <source>
        <dbReference type="ARBA" id="ARBA00022801"/>
    </source>
</evidence>
<comment type="catalytic activity">
    <reaction evidence="11">
        <text>Preferential cleavage: (Ac)2-L-Lys-D-Ala-|-D-Ala. Also transpeptidation of peptidyl-alanyl moieties that are N-acyl substituents of D-alanine.</text>
        <dbReference type="EC" id="3.4.16.4"/>
    </reaction>
</comment>
<dbReference type="AlphaFoldDB" id="A0A1T4JLF7"/>
<dbReference type="SUPFAM" id="SSF56601">
    <property type="entry name" value="beta-lactamase/transpeptidase-like"/>
    <property type="match status" value="1"/>
</dbReference>
<organism evidence="17 18">
    <name type="scientific">Treponema porcinum</name>
    <dbReference type="NCBI Taxonomy" id="261392"/>
    <lineage>
        <taxon>Bacteria</taxon>
        <taxon>Pseudomonadati</taxon>
        <taxon>Spirochaetota</taxon>
        <taxon>Spirochaetia</taxon>
        <taxon>Spirochaetales</taxon>
        <taxon>Treponemataceae</taxon>
        <taxon>Treponema</taxon>
    </lineage>
</organism>
<evidence type="ECO:0000256" key="13">
    <source>
        <dbReference type="PIRSR" id="PIRSR618044-2"/>
    </source>
</evidence>
<dbReference type="InterPro" id="IPR018044">
    <property type="entry name" value="Peptidase_S11"/>
</dbReference>
<keyword evidence="8" id="KW-0133">Cell shape</keyword>
<dbReference type="RefSeq" id="WP_078932478.1">
    <property type="nucleotide sequence ID" value="NZ_FUWG01000003.1"/>
</dbReference>
<dbReference type="PRINTS" id="PR00725">
    <property type="entry name" value="DADACBPTASE1"/>
</dbReference>
<dbReference type="GO" id="GO:0008360">
    <property type="term" value="P:regulation of cell shape"/>
    <property type="evidence" value="ECO:0007669"/>
    <property type="project" value="UniProtKB-KW"/>
</dbReference>
<feature type="active site" description="Acyl-ester intermediate" evidence="12">
    <location>
        <position position="112"/>
    </location>
</feature>
<protein>
    <recommendedName>
        <fullName evidence="3">serine-type D-Ala-D-Ala carboxypeptidase</fullName>
        <ecNumber evidence="3">3.4.16.4</ecNumber>
    </recommendedName>
</protein>
<feature type="active site" evidence="12">
    <location>
        <position position="176"/>
    </location>
</feature>
<accession>A0A1T4JLF7</accession>
<keyword evidence="4 17" id="KW-0121">Carboxypeptidase</keyword>
<evidence type="ECO:0000256" key="8">
    <source>
        <dbReference type="ARBA" id="ARBA00022960"/>
    </source>
</evidence>
<evidence type="ECO:0000256" key="12">
    <source>
        <dbReference type="PIRSR" id="PIRSR618044-1"/>
    </source>
</evidence>
<dbReference type="GO" id="GO:0009252">
    <property type="term" value="P:peptidoglycan biosynthetic process"/>
    <property type="evidence" value="ECO:0007669"/>
    <property type="project" value="UniProtKB-UniPathway"/>
</dbReference>
<gene>
    <name evidence="17" type="ORF">SAMN02745149_00559</name>
</gene>
<feature type="active site" description="Proton acceptor" evidence="12">
    <location>
        <position position="115"/>
    </location>
</feature>
<evidence type="ECO:0000256" key="3">
    <source>
        <dbReference type="ARBA" id="ARBA00012448"/>
    </source>
</evidence>
<evidence type="ECO:0000256" key="10">
    <source>
        <dbReference type="ARBA" id="ARBA00023316"/>
    </source>
</evidence>
<feature type="domain" description="Peptidase S11 D-alanyl-D-alanine carboxypeptidase A N-terminal" evidence="15">
    <location>
        <begin position="80"/>
        <end position="335"/>
    </location>
</feature>
<dbReference type="GO" id="GO:0009002">
    <property type="term" value="F:serine-type D-Ala-D-Ala carboxypeptidase activity"/>
    <property type="evidence" value="ECO:0007669"/>
    <property type="project" value="UniProtKB-EC"/>
</dbReference>
<proteinExistence type="inferred from homology"/>
<dbReference type="UniPathway" id="UPA00219"/>
<comment type="similarity">
    <text evidence="2 14">Belongs to the peptidase S11 family.</text>
</comment>
<dbReference type="PANTHER" id="PTHR21581:SF6">
    <property type="entry name" value="TRAFFICKING PROTEIN PARTICLE COMPLEX SUBUNIT 12"/>
    <property type="match status" value="1"/>
</dbReference>
<dbReference type="Gene3D" id="2.60.410.10">
    <property type="entry name" value="D-Ala-D-Ala carboxypeptidase, C-terminal domain"/>
    <property type="match status" value="1"/>
</dbReference>
<name>A0A1T4JLF7_TREPO</name>
<dbReference type="InterPro" id="IPR012907">
    <property type="entry name" value="Peptidase_S11_C"/>
</dbReference>
<sequence length="477" mass="52512">MKKTPSVISSYKKPLFVISAVLLLSFTVTVFVRAYTLRRPLPQEPLSQSQKQSLEAVLNQAYPERTAVLRPLPYPVNPAVLDVRARSAIAVNMQNGCVLYEKNADEIIPPASMTKLFVMYVVFEEIKKGTVSLKDTVPLPPESWACNMPPHSSLMFLGKNQIVTLEELLTGLAVCSGNDAAYAVADYICGEMEAFIGRMNAAAEKLGLTKTHFVESSGYSEKNTTTSREMAAFARHYVDTFPETLSLFHSRLSYTYPQEHNLAPEDRGKPRAQDFSQGIPEHITMGIYQKNTNPLLGTLDGCNGLKTGYIDESGYNLALTITRGSTCILSVTMGGPGNSVQEGNAGRIHDGTEIMEWAFAAFREYENPALFREYSVPLVFAKAQRINLVPAYAPKTLSVPVTAAQNPSQAEKEVEVSVELPESIKGRVTAGLEYGRITYSINGRILQTIPLVAERTEKKANAWLCAADFFAQLALLF</sequence>
<dbReference type="GO" id="GO:0006508">
    <property type="term" value="P:proteolysis"/>
    <property type="evidence" value="ECO:0007669"/>
    <property type="project" value="UniProtKB-KW"/>
</dbReference>
<evidence type="ECO:0000256" key="1">
    <source>
        <dbReference type="ARBA" id="ARBA00004752"/>
    </source>
</evidence>
<evidence type="ECO:0000313" key="17">
    <source>
        <dbReference type="EMBL" id="SJZ30972.1"/>
    </source>
</evidence>
<dbReference type="Pfam" id="PF07943">
    <property type="entry name" value="PBP5_C"/>
    <property type="match status" value="1"/>
</dbReference>
<dbReference type="Gene3D" id="3.40.710.10">
    <property type="entry name" value="DD-peptidase/beta-lactamase superfamily"/>
    <property type="match status" value="1"/>
</dbReference>
<keyword evidence="9" id="KW-0573">Peptidoglycan synthesis</keyword>
<evidence type="ECO:0000256" key="2">
    <source>
        <dbReference type="ARBA" id="ARBA00007164"/>
    </source>
</evidence>
<evidence type="ECO:0000259" key="15">
    <source>
        <dbReference type="Pfam" id="PF00768"/>
    </source>
</evidence>
<dbReference type="Proteomes" id="UP000190423">
    <property type="component" value="Unassembled WGS sequence"/>
</dbReference>